<accession>A0A1J4MIJ0</accession>
<keyword evidence="2" id="KW-0805">Transcription regulation</keyword>
<dbReference type="OrthoDB" id="333966at2759"/>
<dbReference type="GO" id="GO:0003677">
    <property type="term" value="F:DNA binding"/>
    <property type="evidence" value="ECO:0007669"/>
    <property type="project" value="UniProtKB-KW"/>
</dbReference>
<evidence type="ECO:0000256" key="4">
    <source>
        <dbReference type="ARBA" id="ARBA00023163"/>
    </source>
</evidence>
<evidence type="ECO:0000259" key="7">
    <source>
        <dbReference type="Pfam" id="PF00847"/>
    </source>
</evidence>
<organism evidence="8 9">
    <name type="scientific">Cryptosporidium andersoni</name>
    <dbReference type="NCBI Taxonomy" id="117008"/>
    <lineage>
        <taxon>Eukaryota</taxon>
        <taxon>Sar</taxon>
        <taxon>Alveolata</taxon>
        <taxon>Apicomplexa</taxon>
        <taxon>Conoidasida</taxon>
        <taxon>Coccidia</taxon>
        <taxon>Eucoccidiorida</taxon>
        <taxon>Eimeriorina</taxon>
        <taxon>Cryptosporidiidae</taxon>
        <taxon>Cryptosporidium</taxon>
    </lineage>
</organism>
<keyword evidence="5" id="KW-0539">Nucleus</keyword>
<dbReference type="EMBL" id="LRBS01000100">
    <property type="protein sequence ID" value="OII73839.1"/>
    <property type="molecule type" value="Genomic_DNA"/>
</dbReference>
<dbReference type="RefSeq" id="XP_067067209.1">
    <property type="nucleotide sequence ID" value="XM_067211999.1"/>
</dbReference>
<keyword evidence="4" id="KW-0804">Transcription</keyword>
<feature type="region of interest" description="Disordered" evidence="6">
    <location>
        <begin position="312"/>
        <end position="362"/>
    </location>
</feature>
<feature type="compositionally biased region" description="Basic and acidic residues" evidence="6">
    <location>
        <begin position="312"/>
        <end position="327"/>
    </location>
</feature>
<gene>
    <name evidence="8" type="ORF">cand_017650</name>
</gene>
<name>A0A1J4MIJ0_9CRYT</name>
<dbReference type="Pfam" id="PF00847">
    <property type="entry name" value="AP2"/>
    <property type="match status" value="1"/>
</dbReference>
<feature type="domain" description="AP2/ERF" evidence="7">
    <location>
        <begin position="221"/>
        <end position="268"/>
    </location>
</feature>
<evidence type="ECO:0000256" key="1">
    <source>
        <dbReference type="ARBA" id="ARBA00004123"/>
    </source>
</evidence>
<evidence type="ECO:0000256" key="2">
    <source>
        <dbReference type="ARBA" id="ARBA00023015"/>
    </source>
</evidence>
<evidence type="ECO:0000256" key="3">
    <source>
        <dbReference type="ARBA" id="ARBA00023125"/>
    </source>
</evidence>
<feature type="region of interest" description="Disordered" evidence="6">
    <location>
        <begin position="276"/>
        <end position="295"/>
    </location>
</feature>
<reference evidence="8 9" key="1">
    <citation type="submission" date="2016-10" db="EMBL/GenBank/DDBJ databases">
        <title>Reductive evolution of mitochondrial metabolism and differential evolution of invasion-related proteins in Cryptosporidium.</title>
        <authorList>
            <person name="Liu S."/>
            <person name="Roellig D.M."/>
            <person name="Guo Y."/>
            <person name="Li N."/>
            <person name="Frace M.A."/>
            <person name="Tang K."/>
            <person name="Zhang L."/>
            <person name="Feng Y."/>
            <person name="Xiao L."/>
        </authorList>
    </citation>
    <scope>NUCLEOTIDE SEQUENCE [LARGE SCALE GENOMIC DNA]</scope>
    <source>
        <strain evidence="8">30847</strain>
    </source>
</reference>
<dbReference type="GeneID" id="92365950"/>
<feature type="compositionally biased region" description="Polar residues" evidence="6">
    <location>
        <begin position="344"/>
        <end position="362"/>
    </location>
</feature>
<comment type="caution">
    <text evidence="8">The sequence shown here is derived from an EMBL/GenBank/DDBJ whole genome shotgun (WGS) entry which is preliminary data.</text>
</comment>
<evidence type="ECO:0000256" key="6">
    <source>
        <dbReference type="SAM" id="MobiDB-lite"/>
    </source>
</evidence>
<proteinExistence type="predicted"/>
<dbReference type="Gene3D" id="1.20.5.2050">
    <property type="match status" value="1"/>
</dbReference>
<keyword evidence="3" id="KW-0238">DNA-binding</keyword>
<dbReference type="Proteomes" id="UP000186804">
    <property type="component" value="Unassembled WGS sequence"/>
</dbReference>
<dbReference type="GO" id="GO:0005634">
    <property type="term" value="C:nucleus"/>
    <property type="evidence" value="ECO:0007669"/>
    <property type="project" value="UniProtKB-SubCell"/>
</dbReference>
<evidence type="ECO:0000256" key="5">
    <source>
        <dbReference type="ARBA" id="ARBA00023242"/>
    </source>
</evidence>
<dbReference type="AlphaFoldDB" id="A0A1J4MIJ0"/>
<evidence type="ECO:0000313" key="8">
    <source>
        <dbReference type="EMBL" id="OII73839.1"/>
    </source>
</evidence>
<keyword evidence="9" id="KW-1185">Reference proteome</keyword>
<dbReference type="InterPro" id="IPR001471">
    <property type="entry name" value="AP2/ERF_dom"/>
</dbReference>
<dbReference type="GO" id="GO:0003700">
    <property type="term" value="F:DNA-binding transcription factor activity"/>
    <property type="evidence" value="ECO:0007669"/>
    <property type="project" value="InterPro"/>
</dbReference>
<comment type="subcellular location">
    <subcellularLocation>
        <location evidence="1">Nucleus</location>
    </subcellularLocation>
</comment>
<dbReference type="VEuPathDB" id="CryptoDB:cand_017650"/>
<sequence>MGDNVKNTCALVIPVKKDREDDETFDFLDIDEEELVHDIQKAVSPTSSRPLDTADIHGVNNVLNTVPNTFPYFGHPLLLPQNQNLINLVAVCVSAPPPYTTGIPQNNPFFASHGVNEHVNFVPITPTPLFYFGLTEDNSQNCFRAPNSGHDYDTFEVERTGTSETGYSGNMSASADSFQNQTVYGGINLRNKTSRAIPKKGQNVTCEKKNRWQLADPQFKSGYKGVSWNSRMEAWLAFFVENGVRKSKTFSSRKLGFNRAREKAIKYLDARRKGIILPTPPPLSPSKGMSDRIPNQKRPEELLLEAVGRAFEDEHKQDKQNNEDIKGYSEPNGNIKMNDYDYTPKSSTSTFVDSTQSTPTTR</sequence>
<evidence type="ECO:0000313" key="9">
    <source>
        <dbReference type="Proteomes" id="UP000186804"/>
    </source>
</evidence>
<protein>
    <submittedName>
        <fullName evidence="8">AP2 domain-containing protein</fullName>
    </submittedName>
</protein>